<keyword evidence="1" id="KW-0472">Membrane</keyword>
<evidence type="ECO:0000313" key="3">
    <source>
        <dbReference type="Proteomes" id="UP000301751"/>
    </source>
</evidence>
<sequence>MLLDTYFWLMLVYVVGTLLASLFMRTRRTPMAQFTRGAWVEQVVSYLLLCVGLLGVYGHIHAVPILFAGFWQLFVVGFVVFAVLQHRMPKTRQLRASHGDRAVIVASVVGVLMVAPMWFALGLYAFGSVGLWGAA</sequence>
<reference evidence="3" key="1">
    <citation type="submission" date="2019-03" db="EMBL/GenBank/DDBJ databases">
        <title>Aquabacterium pictum sp.nov., the first bacteriochlorophyll a-containing freshwater bacterium in the genus Aquabacterium of the class Betaproteobacteria.</title>
        <authorList>
            <person name="Hirose S."/>
            <person name="Tank M."/>
            <person name="Hara E."/>
            <person name="Tamaki H."/>
            <person name="Takaichi S."/>
            <person name="Haruta S."/>
            <person name="Hanada S."/>
        </authorList>
    </citation>
    <scope>NUCLEOTIDE SEQUENCE [LARGE SCALE GENOMIC DNA]</scope>
    <source>
        <strain evidence="3">W35</strain>
    </source>
</reference>
<dbReference type="Proteomes" id="UP000301751">
    <property type="component" value="Unassembled WGS sequence"/>
</dbReference>
<keyword evidence="1" id="KW-0812">Transmembrane</keyword>
<dbReference type="EMBL" id="BJCL01000001">
    <property type="protein sequence ID" value="GCL61722.1"/>
    <property type="molecule type" value="Genomic_DNA"/>
</dbReference>
<proteinExistence type="predicted"/>
<name>A0A480ANT1_9BURK</name>
<accession>A0A480ANT1</accession>
<comment type="caution">
    <text evidence="2">The sequence shown here is derived from an EMBL/GenBank/DDBJ whole genome shotgun (WGS) entry which is preliminary data.</text>
</comment>
<feature type="transmembrane region" description="Helical" evidence="1">
    <location>
        <begin position="104"/>
        <end position="126"/>
    </location>
</feature>
<dbReference type="AlphaFoldDB" id="A0A480ANT1"/>
<organism evidence="2 3">
    <name type="scientific">Pseudaquabacterium pictum</name>
    <dbReference type="NCBI Taxonomy" id="2315236"/>
    <lineage>
        <taxon>Bacteria</taxon>
        <taxon>Pseudomonadati</taxon>
        <taxon>Pseudomonadota</taxon>
        <taxon>Betaproteobacteria</taxon>
        <taxon>Burkholderiales</taxon>
        <taxon>Sphaerotilaceae</taxon>
        <taxon>Pseudaquabacterium</taxon>
    </lineage>
</organism>
<dbReference type="RefSeq" id="WP_137731444.1">
    <property type="nucleotide sequence ID" value="NZ_BJCL01000001.1"/>
</dbReference>
<keyword evidence="3" id="KW-1185">Reference proteome</keyword>
<keyword evidence="1" id="KW-1133">Transmembrane helix</keyword>
<feature type="transmembrane region" description="Helical" evidence="1">
    <location>
        <begin position="66"/>
        <end position="84"/>
    </location>
</feature>
<evidence type="ECO:0000313" key="2">
    <source>
        <dbReference type="EMBL" id="GCL61722.1"/>
    </source>
</evidence>
<protein>
    <submittedName>
        <fullName evidence="2">Uncharacterized protein</fullName>
    </submittedName>
</protein>
<feature type="transmembrane region" description="Helical" evidence="1">
    <location>
        <begin position="43"/>
        <end position="60"/>
    </location>
</feature>
<evidence type="ECO:0000256" key="1">
    <source>
        <dbReference type="SAM" id="Phobius"/>
    </source>
</evidence>
<gene>
    <name evidence="2" type="ORF">AQPW35_08030</name>
</gene>
<feature type="transmembrane region" description="Helical" evidence="1">
    <location>
        <begin position="6"/>
        <end position="23"/>
    </location>
</feature>